<accession>D6CVY4</accession>
<gene>
    <name evidence="1" type="ORF">SRM_p84007</name>
</gene>
<reference evidence="1 2" key="1">
    <citation type="journal article" date="2010" name="ISME J.">
        <title>Fine-scale evolution: genomic, phenotypic and ecological differentiation in two coexisting Salinibacter ruber strains.</title>
        <authorList>
            <person name="Pena A."/>
            <person name="Teeling H."/>
            <person name="Huerta-Cepas J."/>
            <person name="Santos F."/>
            <person name="Yarza P."/>
            <person name="Brito-Echeverria J."/>
            <person name="Lucio M."/>
            <person name="Schmitt-Kopplin P."/>
            <person name="Meseguer I."/>
            <person name="Schenowitz C."/>
            <person name="Dossat C."/>
            <person name="Barbe V."/>
            <person name="Dopazo J."/>
            <person name="Rossello-Mora R."/>
            <person name="Schuler M."/>
            <person name="Glockner F.O."/>
            <person name="Amann R."/>
            <person name="Gabaldon T."/>
            <person name="Anton J."/>
        </authorList>
    </citation>
    <scope>NUCLEOTIDE SEQUENCE [LARGE SCALE GENOMIC DNA]</scope>
    <source>
        <strain evidence="1 2">M8</strain>
        <plasmid evidence="2">pSR84</plasmid>
    </source>
</reference>
<dbReference type="HOGENOM" id="CLU_2737717_0_0_10"/>
<evidence type="ECO:0000313" key="1">
    <source>
        <dbReference type="EMBL" id="CBH22813.1"/>
    </source>
</evidence>
<protein>
    <submittedName>
        <fullName evidence="1">Uncharacterized protein</fullName>
    </submittedName>
</protein>
<reference evidence="2" key="2">
    <citation type="submission" date="2010-04" db="EMBL/GenBank/DDBJ databases">
        <title>Genome sequence of Salinibacter ruber M8.</title>
        <authorList>
            <consortium name="Genoscope"/>
        </authorList>
    </citation>
    <scope>NUCLEOTIDE SEQUENCE [LARGE SCALE GENOMIC DNA]</scope>
    <source>
        <strain evidence="2">M8</strain>
        <plasmid evidence="2">pSR84</plasmid>
    </source>
</reference>
<proteinExistence type="predicted"/>
<dbReference type="Proteomes" id="UP000000933">
    <property type="component" value="Plasmid pSR84"/>
</dbReference>
<dbReference type="KEGG" id="srm:SRM_p84007"/>
<name>D6CVY4_SALRM</name>
<sequence length="71" mass="8139">MMCHKPESGSDTDKYFVIKHLVIRTEAADRQRQETRSRDTVKHFLLTSPGIQITLSPPNIVLLSWLKPIGH</sequence>
<evidence type="ECO:0000313" key="2">
    <source>
        <dbReference type="Proteomes" id="UP000000933"/>
    </source>
</evidence>
<dbReference type="EMBL" id="FP565813">
    <property type="protein sequence ID" value="CBH22813.1"/>
    <property type="molecule type" value="Genomic_DNA"/>
</dbReference>
<geneLocation type="plasmid" evidence="1 2">
    <name>pSR84</name>
</geneLocation>
<dbReference type="AlphaFoldDB" id="D6CVY4"/>
<keyword evidence="1" id="KW-0614">Plasmid</keyword>
<organism evidence="1 2">
    <name type="scientific">Salinibacter ruber (strain M8)</name>
    <dbReference type="NCBI Taxonomy" id="761659"/>
    <lineage>
        <taxon>Bacteria</taxon>
        <taxon>Pseudomonadati</taxon>
        <taxon>Rhodothermota</taxon>
        <taxon>Rhodothermia</taxon>
        <taxon>Rhodothermales</taxon>
        <taxon>Salinibacteraceae</taxon>
        <taxon>Salinibacter</taxon>
    </lineage>
</organism>